<keyword evidence="4" id="KW-1185">Reference proteome</keyword>
<comment type="caution">
    <text evidence="3">The sequence shown here is derived from an EMBL/GenBank/DDBJ whole genome shotgun (WGS) entry which is preliminary data.</text>
</comment>
<dbReference type="Pfam" id="PF13280">
    <property type="entry name" value="WYL"/>
    <property type="match status" value="1"/>
</dbReference>
<feature type="domain" description="WCX" evidence="2">
    <location>
        <begin position="262"/>
        <end position="325"/>
    </location>
</feature>
<evidence type="ECO:0000259" key="1">
    <source>
        <dbReference type="Pfam" id="PF13280"/>
    </source>
</evidence>
<dbReference type="EMBL" id="RKHL01000001">
    <property type="protein sequence ID" value="ROR81940.1"/>
    <property type="molecule type" value="Genomic_DNA"/>
</dbReference>
<dbReference type="InterPro" id="IPR051534">
    <property type="entry name" value="CBASS_pafABC_assoc_protein"/>
</dbReference>
<dbReference type="InterPro" id="IPR026881">
    <property type="entry name" value="WYL_dom"/>
</dbReference>
<dbReference type="RefSeq" id="WP_085510934.1">
    <property type="nucleotide sequence ID" value="NZ_FXAP01000001.1"/>
</dbReference>
<dbReference type="AlphaFoldDB" id="A0A3N2C3C8"/>
<accession>A0A3N2C3C8</accession>
<evidence type="ECO:0000313" key="4">
    <source>
        <dbReference type="Proteomes" id="UP000266915"/>
    </source>
</evidence>
<name>A0A3N2C3C8_9MICO</name>
<dbReference type="InterPro" id="IPR057727">
    <property type="entry name" value="WCX_dom"/>
</dbReference>
<evidence type="ECO:0000313" key="3">
    <source>
        <dbReference type="EMBL" id="ROR81940.1"/>
    </source>
</evidence>
<dbReference type="GO" id="GO:0000502">
    <property type="term" value="C:proteasome complex"/>
    <property type="evidence" value="ECO:0007669"/>
    <property type="project" value="UniProtKB-KW"/>
</dbReference>
<evidence type="ECO:0000259" key="2">
    <source>
        <dbReference type="Pfam" id="PF25583"/>
    </source>
</evidence>
<feature type="domain" description="WYL" evidence="1">
    <location>
        <begin position="162"/>
        <end position="225"/>
    </location>
</feature>
<protein>
    <submittedName>
        <fullName evidence="3">Proteasome accessory factor B</fullName>
    </submittedName>
</protein>
<dbReference type="PANTHER" id="PTHR34580:SF3">
    <property type="entry name" value="PROTEIN PAFB"/>
    <property type="match status" value="1"/>
</dbReference>
<keyword evidence="3" id="KW-0647">Proteasome</keyword>
<organism evidence="3 4">
    <name type="scientific">Plantibacter flavus</name>
    <dbReference type="NCBI Taxonomy" id="150123"/>
    <lineage>
        <taxon>Bacteria</taxon>
        <taxon>Bacillati</taxon>
        <taxon>Actinomycetota</taxon>
        <taxon>Actinomycetes</taxon>
        <taxon>Micrococcales</taxon>
        <taxon>Microbacteriaceae</taxon>
        <taxon>Plantibacter</taxon>
    </lineage>
</organism>
<gene>
    <name evidence="3" type="ORF">EDD42_2022</name>
</gene>
<dbReference type="Pfam" id="PF25583">
    <property type="entry name" value="WCX"/>
    <property type="match status" value="1"/>
</dbReference>
<reference evidence="3 4" key="1">
    <citation type="submission" date="2018-11" db="EMBL/GenBank/DDBJ databases">
        <title>Sequencing the genomes of 1000 actinobacteria strains.</title>
        <authorList>
            <person name="Klenk H.-P."/>
        </authorList>
    </citation>
    <scope>NUCLEOTIDE SEQUENCE [LARGE SCALE GENOMIC DNA]</scope>
    <source>
        <strain evidence="3 4">DSM 14012</strain>
    </source>
</reference>
<dbReference type="PANTHER" id="PTHR34580">
    <property type="match status" value="1"/>
</dbReference>
<dbReference type="PROSITE" id="PS52050">
    <property type="entry name" value="WYL"/>
    <property type="match status" value="1"/>
</dbReference>
<sequence>MSSARESPKPVPVEERLFSLVLALLATQTGLTKNEILSTVQGYRQQYSSGGGNASLERQFERDKDNIRELGVPLETIEQPGEPGNNQSMRYRIPKGAYELPTDVRFTPAELSLLSLAATVWREGSLSGQSQRAMTKLRSLGIEPDEPIIGYAPRLRTREASFEPLDAALERRSVVAFPYLKPGETRPRVRTVAPLALVQHEGRWHLYATDRTVDEPRTFLLSRIVGPVKPTGESFPADDRDHAADAIDGLRRVSSSQRALVRVRPGTDAAARLGNRYGVSDTERTELTIPYLDHHILADELAGFGPEVVVLDPPALVEAVASRLELVVARHRATDDAPHPEETARG</sequence>
<dbReference type="Proteomes" id="UP000266915">
    <property type="component" value="Unassembled WGS sequence"/>
</dbReference>
<proteinExistence type="predicted"/>